<comment type="caution">
    <text evidence="2">The sequence shown here is derived from an EMBL/GenBank/DDBJ whole genome shotgun (WGS) entry which is preliminary data.</text>
</comment>
<sequence length="190" mass="22227">MKQKPKQLKMTFIFQLPLEKEPENAPKNHCILSQITSHFINFLQLNKTFLANLNSISIPTNVFEALSDKNWEQAMDPKMEALEENKNMGVVGYKWVYTIKYKADGSIERYKARLVDKGFTQTYGIDYSETFTPIAKINTIQELQQLDVKNVFLHEELEEEIYIEVPPGYKTKEGFIWDEIIPSSMVWEIH</sequence>
<gene>
    <name evidence="2" type="primary">GIP</name>
    <name evidence="2" type="ORF">CR513_27164</name>
</gene>
<keyword evidence="3" id="KW-1185">Reference proteome</keyword>
<organism evidence="2 3">
    <name type="scientific">Mucuna pruriens</name>
    <name type="common">Velvet bean</name>
    <name type="synonym">Dolichos pruriens</name>
    <dbReference type="NCBI Taxonomy" id="157652"/>
    <lineage>
        <taxon>Eukaryota</taxon>
        <taxon>Viridiplantae</taxon>
        <taxon>Streptophyta</taxon>
        <taxon>Embryophyta</taxon>
        <taxon>Tracheophyta</taxon>
        <taxon>Spermatophyta</taxon>
        <taxon>Magnoliopsida</taxon>
        <taxon>eudicotyledons</taxon>
        <taxon>Gunneridae</taxon>
        <taxon>Pentapetalae</taxon>
        <taxon>rosids</taxon>
        <taxon>fabids</taxon>
        <taxon>Fabales</taxon>
        <taxon>Fabaceae</taxon>
        <taxon>Papilionoideae</taxon>
        <taxon>50 kb inversion clade</taxon>
        <taxon>NPAAA clade</taxon>
        <taxon>indigoferoid/millettioid clade</taxon>
        <taxon>Phaseoleae</taxon>
        <taxon>Mucuna</taxon>
    </lineage>
</organism>
<evidence type="ECO:0000313" key="2">
    <source>
        <dbReference type="EMBL" id="RDX90924.1"/>
    </source>
</evidence>
<dbReference type="AlphaFoldDB" id="A0A371GK66"/>
<dbReference type="STRING" id="157652.A0A371GK66"/>
<proteinExistence type="predicted"/>
<dbReference type="InterPro" id="IPR013103">
    <property type="entry name" value="RVT_2"/>
</dbReference>
<reference evidence="2" key="1">
    <citation type="submission" date="2018-05" db="EMBL/GenBank/DDBJ databases">
        <title>Draft genome of Mucuna pruriens seed.</title>
        <authorList>
            <person name="Nnadi N.E."/>
            <person name="Vos R."/>
            <person name="Hasami M.H."/>
            <person name="Devisetty U.K."/>
            <person name="Aguiy J.C."/>
        </authorList>
    </citation>
    <scope>NUCLEOTIDE SEQUENCE [LARGE SCALE GENOMIC DNA]</scope>
    <source>
        <strain evidence="2">JCA_2017</strain>
    </source>
</reference>
<feature type="non-terminal residue" evidence="2">
    <location>
        <position position="1"/>
    </location>
</feature>
<evidence type="ECO:0000259" key="1">
    <source>
        <dbReference type="Pfam" id="PF07727"/>
    </source>
</evidence>
<dbReference type="Pfam" id="PF07727">
    <property type="entry name" value="RVT_2"/>
    <property type="match status" value="1"/>
</dbReference>
<evidence type="ECO:0000313" key="3">
    <source>
        <dbReference type="Proteomes" id="UP000257109"/>
    </source>
</evidence>
<dbReference type="EMBL" id="QJKJ01005250">
    <property type="protein sequence ID" value="RDX90924.1"/>
    <property type="molecule type" value="Genomic_DNA"/>
</dbReference>
<dbReference type="Proteomes" id="UP000257109">
    <property type="component" value="Unassembled WGS sequence"/>
</dbReference>
<accession>A0A371GK66</accession>
<feature type="domain" description="Reverse transcriptase Ty1/copia-type" evidence="1">
    <location>
        <begin position="84"/>
        <end position="172"/>
    </location>
</feature>
<name>A0A371GK66_MUCPR</name>
<protein>
    <submittedName>
        <fullName evidence="2">Copia protein</fullName>
    </submittedName>
</protein>